<gene>
    <name evidence="6" type="ORF">APLA_LOCUS5453</name>
</gene>
<evidence type="ECO:0000259" key="5">
    <source>
        <dbReference type="PROSITE" id="PS51915"/>
    </source>
</evidence>
<dbReference type="SUPFAM" id="SSF57716">
    <property type="entry name" value="Glucocorticoid receptor-like (DNA-binding domain)"/>
    <property type="match status" value="1"/>
</dbReference>
<dbReference type="InterPro" id="IPR012934">
    <property type="entry name" value="Znf_AD"/>
</dbReference>
<feature type="compositionally biased region" description="Basic and acidic residues" evidence="3">
    <location>
        <begin position="524"/>
        <end position="535"/>
    </location>
</feature>
<dbReference type="SMART" id="SM00868">
    <property type="entry name" value="zf-AD"/>
    <property type="match status" value="1"/>
</dbReference>
<feature type="region of interest" description="Disordered" evidence="3">
    <location>
        <begin position="501"/>
        <end position="557"/>
    </location>
</feature>
<feature type="domain" description="C2H2-type" evidence="4">
    <location>
        <begin position="696"/>
        <end position="723"/>
    </location>
</feature>
<dbReference type="Gene3D" id="3.40.1800.20">
    <property type="match status" value="1"/>
</dbReference>
<organism evidence="6 7">
    <name type="scientific">Arctia plantaginis</name>
    <name type="common">Wood tiger moth</name>
    <name type="synonym">Phalaena plantaginis</name>
    <dbReference type="NCBI Taxonomy" id="874455"/>
    <lineage>
        <taxon>Eukaryota</taxon>
        <taxon>Metazoa</taxon>
        <taxon>Ecdysozoa</taxon>
        <taxon>Arthropoda</taxon>
        <taxon>Hexapoda</taxon>
        <taxon>Insecta</taxon>
        <taxon>Pterygota</taxon>
        <taxon>Neoptera</taxon>
        <taxon>Endopterygota</taxon>
        <taxon>Lepidoptera</taxon>
        <taxon>Glossata</taxon>
        <taxon>Ditrysia</taxon>
        <taxon>Noctuoidea</taxon>
        <taxon>Erebidae</taxon>
        <taxon>Arctiinae</taxon>
        <taxon>Arctia</taxon>
    </lineage>
</organism>
<dbReference type="SMART" id="SM00355">
    <property type="entry name" value="ZnF_C2H2"/>
    <property type="match status" value="1"/>
</dbReference>
<feature type="compositionally biased region" description="Polar residues" evidence="3">
    <location>
        <begin position="271"/>
        <end position="293"/>
    </location>
</feature>
<reference evidence="6 7" key="1">
    <citation type="submission" date="2020-04" db="EMBL/GenBank/DDBJ databases">
        <authorList>
            <person name="Wallbank WR R."/>
            <person name="Pardo Diaz C."/>
            <person name="Kozak K."/>
            <person name="Martin S."/>
            <person name="Jiggins C."/>
            <person name="Moest M."/>
            <person name="Warren A I."/>
            <person name="Byers J.R.P. K."/>
            <person name="Montejo-Kovacevich G."/>
            <person name="Yen C E."/>
        </authorList>
    </citation>
    <scope>NUCLEOTIDE SEQUENCE [LARGE SCALE GENOMIC DNA]</scope>
</reference>
<keyword evidence="2" id="KW-0862">Zinc</keyword>
<dbReference type="PROSITE" id="PS00028">
    <property type="entry name" value="ZINC_FINGER_C2H2_1"/>
    <property type="match status" value="1"/>
</dbReference>
<dbReference type="InterPro" id="IPR013087">
    <property type="entry name" value="Znf_C2H2_type"/>
</dbReference>
<evidence type="ECO:0008006" key="8">
    <source>
        <dbReference type="Google" id="ProtNLM"/>
    </source>
</evidence>
<evidence type="ECO:0000256" key="3">
    <source>
        <dbReference type="SAM" id="MobiDB-lite"/>
    </source>
</evidence>
<evidence type="ECO:0000313" key="7">
    <source>
        <dbReference type="Proteomes" id="UP000494106"/>
    </source>
</evidence>
<comment type="caution">
    <text evidence="6">The sequence shown here is derived from an EMBL/GenBank/DDBJ whole genome shotgun (WGS) entry which is preliminary data.</text>
</comment>
<keyword evidence="7" id="KW-1185">Reference proteome</keyword>
<keyword evidence="1" id="KW-0863">Zinc-finger</keyword>
<dbReference type="PANTHER" id="PTHR39942">
    <property type="entry name" value="BCDNA.LD26519-RELATED"/>
    <property type="match status" value="1"/>
</dbReference>
<accession>A0A8S0ZMJ6</accession>
<dbReference type="Gene3D" id="3.30.160.60">
    <property type="entry name" value="Classic Zinc Finger"/>
    <property type="match status" value="1"/>
</dbReference>
<feature type="binding site" evidence="2">
    <location>
        <position position="50"/>
    </location>
    <ligand>
        <name>Zn(2+)</name>
        <dbReference type="ChEBI" id="CHEBI:29105"/>
    </ligand>
</feature>
<feature type="domain" description="ZAD" evidence="5">
    <location>
        <begin position="45"/>
        <end position="117"/>
    </location>
</feature>
<keyword evidence="2" id="KW-0479">Metal-binding</keyword>
<dbReference type="EMBL" id="CADEBC010000479">
    <property type="protein sequence ID" value="CAB3233867.1"/>
    <property type="molecule type" value="Genomic_DNA"/>
</dbReference>
<feature type="region of interest" description="Disordered" evidence="3">
    <location>
        <begin position="168"/>
        <end position="232"/>
    </location>
</feature>
<dbReference type="AlphaFoldDB" id="A0A8S0ZMJ6"/>
<evidence type="ECO:0000313" key="6">
    <source>
        <dbReference type="EMBL" id="CAB3233867.1"/>
    </source>
</evidence>
<feature type="compositionally biased region" description="Basic and acidic residues" evidence="3">
    <location>
        <begin position="170"/>
        <end position="194"/>
    </location>
</feature>
<feature type="binding site" evidence="2">
    <location>
        <position position="90"/>
    </location>
    <ligand>
        <name>Zn(2+)</name>
        <dbReference type="ChEBI" id="CHEBI:29105"/>
    </ligand>
</feature>
<dbReference type="OrthoDB" id="7959595at2759"/>
<feature type="region of interest" description="Disordered" evidence="3">
    <location>
        <begin position="407"/>
        <end position="478"/>
    </location>
</feature>
<feature type="compositionally biased region" description="Low complexity" evidence="3">
    <location>
        <begin position="447"/>
        <end position="466"/>
    </location>
</feature>
<feature type="binding site" evidence="2">
    <location>
        <position position="93"/>
    </location>
    <ligand>
        <name>Zn(2+)</name>
        <dbReference type="ChEBI" id="CHEBI:29105"/>
    </ligand>
</feature>
<dbReference type="PROSITE" id="PS50157">
    <property type="entry name" value="ZINC_FINGER_C2H2_2"/>
    <property type="match status" value="1"/>
</dbReference>
<dbReference type="PANTHER" id="PTHR39942:SF1">
    <property type="entry name" value="BCDNA.LD26519-RELATED"/>
    <property type="match status" value="1"/>
</dbReference>
<dbReference type="Proteomes" id="UP000494106">
    <property type="component" value="Unassembled WGS sequence"/>
</dbReference>
<proteinExistence type="predicted"/>
<evidence type="ECO:0000256" key="2">
    <source>
        <dbReference type="PROSITE-ProRule" id="PRU01263"/>
    </source>
</evidence>
<evidence type="ECO:0000259" key="4">
    <source>
        <dbReference type="PROSITE" id="PS50157"/>
    </source>
</evidence>
<dbReference type="PROSITE" id="PS51915">
    <property type="entry name" value="ZAD"/>
    <property type="match status" value="1"/>
</dbReference>
<protein>
    <recommendedName>
        <fullName evidence="8">ZAD domain-containing protein</fullName>
    </recommendedName>
</protein>
<feature type="binding site" evidence="2">
    <location>
        <position position="47"/>
    </location>
    <ligand>
        <name>Zn(2+)</name>
        <dbReference type="ChEBI" id="CHEBI:29105"/>
    </ligand>
</feature>
<sequence length="740" mass="82376">MAKKKAKTKSKQVAKPVPVIDNITNDVIAAAYSAATPPLIPVFLKVCRLCESKDGPFLNIFEADRLTAKKIEDLMPFSVAENDDLPHKICFRCSAKLEELYEFIQKCIKTQQNLRNAVGKIGSFVTKSKMGKKLWEEKLNKSNMSNDDICDALIKKAMEGIKSIPVASSMDKEESVLETKRKTRSKEPVVKNDISEPTSNESDEATLRQVSLEKNDTKPFSNKVTRSSKQGVIETEQLETPIKVETVEAKKSSVSKSKKSDSVQSIKLESSESTTQNYTKASTQNPTPTLNSLSYDYEAPAAVRQTHNEEEKKEHPQKPFNIMDHITMIKVNGVGILFQCKLCNRNFLKLDVVESHSCAKNGVPKVDLPKSVPAPEPPKVPSVKYIKIDSDMKKTLTEKVKLAEKYENEKNGNLESNIEPIKSPPPKTKPKLKAGPASKTKRHLNDSESGASQTTASQSTTNSSSEVPTVPSVHIPSMPNLNSRFKLVPGPNNMFSLVEDTSLPANAQVPPAQDTKKHSRKRKCDTANETKDKLQDQSVISEKPESPEIIDLEDPTKPYPVGLFQTVDHSQPSQATFTTPAMKKQSYTVVQTGDPSKLLISTKAKAVETEVPKKRQRKAKHETAQSSSKEPFTVTLEDVAHPKDTGFFTFINVDPLLQPSYVLPTDNIIQESQISTSSAVLRETADSKDSKDKGKYSCNLCNEKFTREKKLVSHLQSHYLKMDEEDQMRGEKTTKKKVRK</sequence>
<dbReference type="GO" id="GO:0005634">
    <property type="term" value="C:nucleus"/>
    <property type="evidence" value="ECO:0007669"/>
    <property type="project" value="InterPro"/>
</dbReference>
<feature type="region of interest" description="Disordered" evidence="3">
    <location>
        <begin position="248"/>
        <end position="293"/>
    </location>
</feature>
<evidence type="ECO:0000256" key="1">
    <source>
        <dbReference type="PROSITE-ProRule" id="PRU00042"/>
    </source>
</evidence>
<name>A0A8S0ZMJ6_ARCPL</name>
<feature type="compositionally biased region" description="Polar residues" evidence="3">
    <location>
        <begin position="218"/>
        <end position="230"/>
    </location>
</feature>
<dbReference type="GO" id="GO:0008270">
    <property type="term" value="F:zinc ion binding"/>
    <property type="evidence" value="ECO:0007669"/>
    <property type="project" value="UniProtKB-UniRule"/>
</dbReference>
<dbReference type="Pfam" id="PF07776">
    <property type="entry name" value="zf-AD"/>
    <property type="match status" value="1"/>
</dbReference>
<feature type="region of interest" description="Disordered" evidence="3">
    <location>
        <begin position="609"/>
        <end position="630"/>
    </location>
</feature>